<dbReference type="InterPro" id="IPR033480">
    <property type="entry name" value="sCache_2"/>
</dbReference>
<dbReference type="PANTHER" id="PTHR32089:SF112">
    <property type="entry name" value="LYSOZYME-LIKE PROTEIN-RELATED"/>
    <property type="match status" value="1"/>
</dbReference>
<keyword evidence="6 8" id="KW-0807">Transducer</keyword>
<protein>
    <submittedName>
        <fullName evidence="11">Methyl-accepting chemotaxis sensory transducer with Cache sensor</fullName>
    </submittedName>
</protein>
<feature type="domain" description="Methyl-accepting transducer" evidence="10">
    <location>
        <begin position="269"/>
        <end position="505"/>
    </location>
</feature>
<dbReference type="PRINTS" id="PR00260">
    <property type="entry name" value="CHEMTRNSDUCR"/>
</dbReference>
<keyword evidence="5 9" id="KW-0472">Membrane</keyword>
<evidence type="ECO:0000256" key="2">
    <source>
        <dbReference type="ARBA" id="ARBA00022475"/>
    </source>
</evidence>
<dbReference type="InterPro" id="IPR004089">
    <property type="entry name" value="MCPsignal_dom"/>
</dbReference>
<keyword evidence="2" id="KW-1003">Cell membrane</keyword>
<evidence type="ECO:0000256" key="1">
    <source>
        <dbReference type="ARBA" id="ARBA00004651"/>
    </source>
</evidence>
<dbReference type="Pfam" id="PF00015">
    <property type="entry name" value="MCPsignal"/>
    <property type="match status" value="1"/>
</dbReference>
<dbReference type="Gene3D" id="3.30.450.20">
    <property type="entry name" value="PAS domain"/>
    <property type="match status" value="1"/>
</dbReference>
<keyword evidence="4 9" id="KW-1133">Transmembrane helix</keyword>
<evidence type="ECO:0000313" key="11">
    <source>
        <dbReference type="EMBL" id="SFN99157.1"/>
    </source>
</evidence>
<dbReference type="EMBL" id="FOVE01000025">
    <property type="protein sequence ID" value="SFN99157.1"/>
    <property type="molecule type" value="Genomic_DNA"/>
</dbReference>
<dbReference type="GO" id="GO:0005886">
    <property type="term" value="C:plasma membrane"/>
    <property type="evidence" value="ECO:0007669"/>
    <property type="project" value="UniProtKB-SubCell"/>
</dbReference>
<dbReference type="RefSeq" id="WP_091197808.1">
    <property type="nucleotide sequence ID" value="NZ_FOVE01000025.1"/>
</dbReference>
<dbReference type="SUPFAM" id="SSF58104">
    <property type="entry name" value="Methyl-accepting chemotaxis protein (MCP) signaling domain"/>
    <property type="match status" value="1"/>
</dbReference>
<dbReference type="SMART" id="SM00283">
    <property type="entry name" value="MA"/>
    <property type="match status" value="1"/>
</dbReference>
<evidence type="ECO:0000259" key="10">
    <source>
        <dbReference type="PROSITE" id="PS50111"/>
    </source>
</evidence>
<evidence type="ECO:0000256" key="5">
    <source>
        <dbReference type="ARBA" id="ARBA00023136"/>
    </source>
</evidence>
<comment type="subcellular location">
    <subcellularLocation>
        <location evidence="1">Cell membrane</location>
        <topology evidence="1">Multi-pass membrane protein</topology>
    </subcellularLocation>
</comment>
<proteinExistence type="inferred from homology"/>
<evidence type="ECO:0000256" key="6">
    <source>
        <dbReference type="ARBA" id="ARBA00023224"/>
    </source>
</evidence>
<name>A0A1I5DJ58_9NEIS</name>
<dbReference type="Gene3D" id="1.10.287.950">
    <property type="entry name" value="Methyl-accepting chemotaxis protein"/>
    <property type="match status" value="1"/>
</dbReference>
<organism evidence="11 12">
    <name type="scientific">Formivibrio citricus</name>
    <dbReference type="NCBI Taxonomy" id="83765"/>
    <lineage>
        <taxon>Bacteria</taxon>
        <taxon>Pseudomonadati</taxon>
        <taxon>Pseudomonadota</taxon>
        <taxon>Betaproteobacteria</taxon>
        <taxon>Neisseriales</taxon>
        <taxon>Chitinibacteraceae</taxon>
        <taxon>Formivibrio</taxon>
    </lineage>
</organism>
<dbReference type="Proteomes" id="UP000242869">
    <property type="component" value="Unassembled WGS sequence"/>
</dbReference>
<keyword evidence="12" id="KW-1185">Reference proteome</keyword>
<evidence type="ECO:0000256" key="3">
    <source>
        <dbReference type="ARBA" id="ARBA00022692"/>
    </source>
</evidence>
<reference evidence="12" key="1">
    <citation type="submission" date="2016-10" db="EMBL/GenBank/DDBJ databases">
        <authorList>
            <person name="Varghese N."/>
            <person name="Submissions S."/>
        </authorList>
    </citation>
    <scope>NUCLEOTIDE SEQUENCE [LARGE SCALE GENOMIC DNA]</scope>
    <source>
        <strain evidence="12">DSM 6150</strain>
    </source>
</reference>
<gene>
    <name evidence="11" type="ORF">SAMN05660284_02674</name>
</gene>
<dbReference type="STRING" id="83765.SAMN05660284_02674"/>
<comment type="similarity">
    <text evidence="7">Belongs to the methyl-accepting chemotaxis (MCP) protein family.</text>
</comment>
<dbReference type="SMART" id="SM01049">
    <property type="entry name" value="Cache_2"/>
    <property type="match status" value="1"/>
</dbReference>
<evidence type="ECO:0000313" key="12">
    <source>
        <dbReference type="Proteomes" id="UP000242869"/>
    </source>
</evidence>
<evidence type="ECO:0000256" key="8">
    <source>
        <dbReference type="PROSITE-ProRule" id="PRU00284"/>
    </source>
</evidence>
<dbReference type="Pfam" id="PF17200">
    <property type="entry name" value="sCache_2"/>
    <property type="match status" value="1"/>
</dbReference>
<dbReference type="OrthoDB" id="8555762at2"/>
<dbReference type="InterPro" id="IPR004090">
    <property type="entry name" value="Chemotax_Me-accpt_rcpt"/>
</dbReference>
<dbReference type="GO" id="GO:0004888">
    <property type="term" value="F:transmembrane signaling receptor activity"/>
    <property type="evidence" value="ECO:0007669"/>
    <property type="project" value="InterPro"/>
</dbReference>
<dbReference type="PROSITE" id="PS50111">
    <property type="entry name" value="CHEMOTAXIS_TRANSDUC_2"/>
    <property type="match status" value="1"/>
</dbReference>
<dbReference type="CDD" id="cd11386">
    <property type="entry name" value="MCP_signal"/>
    <property type="match status" value="1"/>
</dbReference>
<dbReference type="AlphaFoldDB" id="A0A1I5DJ58"/>
<feature type="transmembrane region" description="Helical" evidence="9">
    <location>
        <begin position="12"/>
        <end position="30"/>
    </location>
</feature>
<accession>A0A1I5DJ58</accession>
<dbReference type="GO" id="GO:0006935">
    <property type="term" value="P:chemotaxis"/>
    <property type="evidence" value="ECO:0007669"/>
    <property type="project" value="InterPro"/>
</dbReference>
<sequence length="541" mass="57497">MNKLDVKTRLAIALGVAFLGIVLLSVFTLFESRASGLVGHQERIKHLVEVANGIVGNYQKLEAEGKLTRAEAQQQAREALRSPRFSKDDYFFIYDFEGRAVMVAGNPKIEGQIMLGKADTRGYKLWDAFVSTAKGPGAGYVEYWFPRAGATESSPKLAYVAAVPGWNWIVGTGVYIDDVSVAMKRKAIQYGLVTLVIIALAGVIGILAARSIVLQLGGEPTMLMAIMRRAANGNLATDFPVNGNQDSVLANLKSMLEGLGKLVRDVGQASSALGTSADMVSDAASQVSEMARSQSDSTSAMAAGVEEMTVAINHIADSANETEAESRRAAKLAEEGGEHMNSAVAMMQSIERTAQMASERVGGLAQRAQQVGSVTAVIKEIADQTNLLALNAAIEAARAGETGRGFAVVADEVRKLAERTASATVEINQMIMTMQQETHSAVEVLGESVPQARQGVALTESTAAVLSEIRAGVLSTLDRIREVASSTREQSLASTSISQQVERIAQAVDETSATMAASAEEARRLEALAQTLQGNVSRFQV</sequence>
<evidence type="ECO:0000256" key="9">
    <source>
        <dbReference type="SAM" id="Phobius"/>
    </source>
</evidence>
<keyword evidence="3 9" id="KW-0812">Transmembrane</keyword>
<dbReference type="GO" id="GO:0007165">
    <property type="term" value="P:signal transduction"/>
    <property type="evidence" value="ECO:0007669"/>
    <property type="project" value="UniProtKB-KW"/>
</dbReference>
<dbReference type="FunFam" id="1.10.287.950:FF:000001">
    <property type="entry name" value="Methyl-accepting chemotaxis sensory transducer"/>
    <property type="match status" value="1"/>
</dbReference>
<evidence type="ECO:0000256" key="4">
    <source>
        <dbReference type="ARBA" id="ARBA00022989"/>
    </source>
</evidence>
<dbReference type="PANTHER" id="PTHR32089">
    <property type="entry name" value="METHYL-ACCEPTING CHEMOTAXIS PROTEIN MCPB"/>
    <property type="match status" value="1"/>
</dbReference>
<dbReference type="CDD" id="cd18774">
    <property type="entry name" value="PDC2_HK_sensor"/>
    <property type="match status" value="1"/>
</dbReference>
<evidence type="ECO:0000256" key="7">
    <source>
        <dbReference type="ARBA" id="ARBA00029447"/>
    </source>
</evidence>
<feature type="transmembrane region" description="Helical" evidence="9">
    <location>
        <begin position="188"/>
        <end position="209"/>
    </location>
</feature>